<dbReference type="GO" id="GO:0030170">
    <property type="term" value="F:pyridoxal phosphate binding"/>
    <property type="evidence" value="ECO:0007669"/>
    <property type="project" value="TreeGrafter"/>
</dbReference>
<keyword evidence="5" id="KW-1185">Reference proteome</keyword>
<evidence type="ECO:0000313" key="4">
    <source>
        <dbReference type="EMBL" id="TXB68968.1"/>
    </source>
</evidence>
<feature type="active site" description="Proton acceptor" evidence="1">
    <location>
        <position position="191"/>
    </location>
</feature>
<dbReference type="PIRSF" id="PIRSF000390">
    <property type="entry name" value="PLP_StrS"/>
    <property type="match status" value="1"/>
</dbReference>
<evidence type="ECO:0000313" key="5">
    <source>
        <dbReference type="Proteomes" id="UP000321580"/>
    </source>
</evidence>
<dbReference type="GO" id="GO:0000271">
    <property type="term" value="P:polysaccharide biosynthetic process"/>
    <property type="evidence" value="ECO:0007669"/>
    <property type="project" value="TreeGrafter"/>
</dbReference>
<keyword evidence="4" id="KW-0032">Aminotransferase</keyword>
<dbReference type="OrthoDB" id="9804264at2"/>
<feature type="modified residue" description="N6-(pyridoxal phosphate)lysine" evidence="2">
    <location>
        <position position="191"/>
    </location>
</feature>
<dbReference type="EMBL" id="VOOR01000003">
    <property type="protein sequence ID" value="TXB68968.1"/>
    <property type="molecule type" value="Genomic_DNA"/>
</dbReference>
<comment type="caution">
    <text evidence="4">The sequence shown here is derived from an EMBL/GenBank/DDBJ whole genome shotgun (WGS) entry which is preliminary data.</text>
</comment>
<proteinExistence type="inferred from homology"/>
<comment type="similarity">
    <text evidence="3">Belongs to the DegT/DnrJ/EryC1 family.</text>
</comment>
<dbReference type="GO" id="GO:0008483">
    <property type="term" value="F:transaminase activity"/>
    <property type="evidence" value="ECO:0007669"/>
    <property type="project" value="UniProtKB-KW"/>
</dbReference>
<organism evidence="4 5">
    <name type="scientific">Phaeodactylibacter luteus</name>
    <dbReference type="NCBI Taxonomy" id="1564516"/>
    <lineage>
        <taxon>Bacteria</taxon>
        <taxon>Pseudomonadati</taxon>
        <taxon>Bacteroidota</taxon>
        <taxon>Saprospiria</taxon>
        <taxon>Saprospirales</taxon>
        <taxon>Haliscomenobacteraceae</taxon>
        <taxon>Phaeodactylibacter</taxon>
    </lineage>
</organism>
<dbReference type="InterPro" id="IPR015421">
    <property type="entry name" value="PyrdxlP-dep_Trfase_major"/>
</dbReference>
<dbReference type="CDD" id="cd00616">
    <property type="entry name" value="AHBA_syn"/>
    <property type="match status" value="1"/>
</dbReference>
<dbReference type="AlphaFoldDB" id="A0A5C6S392"/>
<protein>
    <submittedName>
        <fullName evidence="4">DegT/DnrJ/EryC1/StrS family aminotransferase</fullName>
    </submittedName>
</protein>
<keyword evidence="2 3" id="KW-0663">Pyridoxal phosphate</keyword>
<evidence type="ECO:0000256" key="1">
    <source>
        <dbReference type="PIRSR" id="PIRSR000390-1"/>
    </source>
</evidence>
<evidence type="ECO:0000256" key="3">
    <source>
        <dbReference type="RuleBase" id="RU004508"/>
    </source>
</evidence>
<dbReference type="InterPro" id="IPR015422">
    <property type="entry name" value="PyrdxlP-dep_Trfase_small"/>
</dbReference>
<gene>
    <name evidence="4" type="ORF">FRY97_02240</name>
</gene>
<dbReference type="Gene3D" id="3.40.640.10">
    <property type="entry name" value="Type I PLP-dependent aspartate aminotransferase-like (Major domain)"/>
    <property type="match status" value="1"/>
</dbReference>
<dbReference type="Pfam" id="PF01041">
    <property type="entry name" value="DegT_DnrJ_EryC1"/>
    <property type="match status" value="1"/>
</dbReference>
<dbReference type="PANTHER" id="PTHR30244:SF42">
    <property type="entry name" value="UDP-2-ACETAMIDO-2-DEOXY-3-OXO-D-GLUCURONATE AMINOTRANSFERASE"/>
    <property type="match status" value="1"/>
</dbReference>
<dbReference type="InterPro" id="IPR000653">
    <property type="entry name" value="DegT/StrS_aminotransferase"/>
</dbReference>
<dbReference type="Proteomes" id="UP000321580">
    <property type="component" value="Unassembled WGS sequence"/>
</dbReference>
<name>A0A5C6S392_9BACT</name>
<dbReference type="Gene3D" id="3.90.1150.10">
    <property type="entry name" value="Aspartate Aminotransferase, domain 1"/>
    <property type="match status" value="1"/>
</dbReference>
<dbReference type="PANTHER" id="PTHR30244">
    <property type="entry name" value="TRANSAMINASE"/>
    <property type="match status" value="1"/>
</dbReference>
<dbReference type="SUPFAM" id="SSF53383">
    <property type="entry name" value="PLP-dependent transferases"/>
    <property type="match status" value="1"/>
</dbReference>
<sequence>MNIQMVDLKTQYQKLQGEIDAAVIEVIRSGAFINGPAVRSFQANMEAYLGAKQVIPCANGTDALQIALMAAGLKPGDEVILPAFTYVATAEVIALLGLKPVMADVDPHTFNITPEIVAQSITPRTKAIVPVNLFGQSCDLEPIMALAEKHGLWVIEDNAQAIGADYTFADGHTQKTGTIGHIGCTSFYPSKNLGAFGDGGALYTNDEKLGQKLQMIANHGQVKRYYHDMIGVNSRLDSIQAAILDIKLKHLDQYAEARQQAAAYYDAAFAEVAELATPARDPKSTHVFHQYTLKVAGGKRDALQAHLQEQGIPNMIYYPVPLHHQEAYKGAMANPDVQLPVTEALCGEVISLPMHTELDEAALSHITKAVKSFFGA</sequence>
<accession>A0A5C6S392</accession>
<reference evidence="4 5" key="1">
    <citation type="submission" date="2019-08" db="EMBL/GenBank/DDBJ databases">
        <title>Genome of Phaeodactylibacter luteus.</title>
        <authorList>
            <person name="Bowman J.P."/>
        </authorList>
    </citation>
    <scope>NUCLEOTIDE SEQUENCE [LARGE SCALE GENOMIC DNA]</scope>
    <source>
        <strain evidence="4 5">KCTC 42180</strain>
    </source>
</reference>
<dbReference type="InterPro" id="IPR015424">
    <property type="entry name" value="PyrdxlP-dep_Trfase"/>
</dbReference>
<evidence type="ECO:0000256" key="2">
    <source>
        <dbReference type="PIRSR" id="PIRSR000390-2"/>
    </source>
</evidence>
<keyword evidence="4" id="KW-0808">Transferase</keyword>